<evidence type="ECO:0000313" key="2">
    <source>
        <dbReference type="Proteomes" id="UP000320481"/>
    </source>
</evidence>
<accession>A0A5C6K1N3</accession>
<organism evidence="1 2">
    <name type="scientific">Streptomyces misionensis</name>
    <dbReference type="NCBI Taxonomy" id="67331"/>
    <lineage>
        <taxon>Bacteria</taxon>
        <taxon>Bacillati</taxon>
        <taxon>Actinomycetota</taxon>
        <taxon>Actinomycetes</taxon>
        <taxon>Kitasatosporales</taxon>
        <taxon>Streptomycetaceae</taxon>
        <taxon>Streptomyces</taxon>
    </lineage>
</organism>
<dbReference type="EMBL" id="VOGW01000028">
    <property type="protein sequence ID" value="TWV56331.1"/>
    <property type="molecule type" value="Genomic_DNA"/>
</dbReference>
<comment type="caution">
    <text evidence="1">The sequence shown here is derived from an EMBL/GenBank/DDBJ whole genome shotgun (WGS) entry which is preliminary data.</text>
</comment>
<evidence type="ECO:0008006" key="3">
    <source>
        <dbReference type="Google" id="ProtNLM"/>
    </source>
</evidence>
<keyword evidence="2" id="KW-1185">Reference proteome</keyword>
<evidence type="ECO:0000313" key="1">
    <source>
        <dbReference type="EMBL" id="TWV56331.1"/>
    </source>
</evidence>
<gene>
    <name evidence="1" type="ORF">FRZ03_04325</name>
</gene>
<dbReference type="AlphaFoldDB" id="A0A5C6K1N3"/>
<sequence length="151" mass="15993">MLPRQADCFQDRAAAAQLKQAVAEGGTVVLGQVLAGMGGVGKTQLAAHHARQAWDKGEVDLLVWVTAATRTAVVSAYAQAATDLLHADPADPERAASAFLAWLQPKPAGDQRPRAPEAIVSVFAPAGLPPVHVEEQHWVVHCNQGEPLKRT</sequence>
<dbReference type="InterPro" id="IPR027417">
    <property type="entry name" value="P-loop_NTPase"/>
</dbReference>
<dbReference type="SUPFAM" id="SSF52540">
    <property type="entry name" value="P-loop containing nucleoside triphosphate hydrolases"/>
    <property type="match status" value="1"/>
</dbReference>
<protein>
    <recommendedName>
        <fullName evidence="3">NB-ARC domain-containing protein</fullName>
    </recommendedName>
</protein>
<proteinExistence type="predicted"/>
<dbReference type="Proteomes" id="UP000320481">
    <property type="component" value="Unassembled WGS sequence"/>
</dbReference>
<reference evidence="1" key="1">
    <citation type="journal article" date="2019" name="Microbiol. Resour. Announc.">
        <title>Draft Genomic Sequences of Streptomyces misionensis and Streptomyces albidoflavus, bacteria applied for phytopathogen biocontrol.</title>
        <authorList>
            <person name="Pylro V."/>
            <person name="Dias A."/>
            <person name="Andreote F."/>
            <person name="Varani A."/>
            <person name="Andreote C."/>
            <person name="Bernardo E."/>
            <person name="Martins T."/>
        </authorList>
    </citation>
    <scope>NUCLEOTIDE SEQUENCE [LARGE SCALE GENOMIC DNA]</scope>
    <source>
        <strain evidence="1">66</strain>
    </source>
</reference>
<name>A0A5C6K1N3_9ACTN</name>
<dbReference type="Gene3D" id="3.40.50.300">
    <property type="entry name" value="P-loop containing nucleotide triphosphate hydrolases"/>
    <property type="match status" value="1"/>
</dbReference>